<reference evidence="3 4" key="1">
    <citation type="submission" date="2017-09" db="EMBL/GenBank/DDBJ databases">
        <title>Genome sequencing of Besnoitia besnoiti strain Bb-Ger1.</title>
        <authorList>
            <person name="Schares G."/>
            <person name="Venepally P."/>
            <person name="Lorenzi H.A."/>
        </authorList>
    </citation>
    <scope>NUCLEOTIDE SEQUENCE [LARGE SCALE GENOMIC DNA]</scope>
    <source>
        <strain evidence="3 4">Bb-Ger1</strain>
    </source>
</reference>
<organism evidence="3 4">
    <name type="scientific">Besnoitia besnoiti</name>
    <name type="common">Apicomplexan protozoan</name>
    <dbReference type="NCBI Taxonomy" id="94643"/>
    <lineage>
        <taxon>Eukaryota</taxon>
        <taxon>Sar</taxon>
        <taxon>Alveolata</taxon>
        <taxon>Apicomplexa</taxon>
        <taxon>Conoidasida</taxon>
        <taxon>Coccidia</taxon>
        <taxon>Eucoccidiorida</taxon>
        <taxon>Eimeriorina</taxon>
        <taxon>Sarcocystidae</taxon>
        <taxon>Besnoitia</taxon>
    </lineage>
</organism>
<name>A0A2A9MG16_BESBE</name>
<dbReference type="AlphaFoldDB" id="A0A2A9MG16"/>
<dbReference type="GeneID" id="40308374"/>
<evidence type="ECO:0008006" key="5">
    <source>
        <dbReference type="Google" id="ProtNLM"/>
    </source>
</evidence>
<evidence type="ECO:0000256" key="1">
    <source>
        <dbReference type="SAM" id="MobiDB-lite"/>
    </source>
</evidence>
<keyword evidence="2" id="KW-0732">Signal</keyword>
<dbReference type="Proteomes" id="UP000224006">
    <property type="component" value="Chromosome II"/>
</dbReference>
<dbReference type="VEuPathDB" id="ToxoDB:BESB_033930"/>
<dbReference type="InterPro" id="IPR036755">
    <property type="entry name" value="SRS_dom_sf"/>
</dbReference>
<evidence type="ECO:0000313" key="4">
    <source>
        <dbReference type="Proteomes" id="UP000224006"/>
    </source>
</evidence>
<dbReference type="Gene3D" id="2.60.40.1320">
    <property type="entry name" value="SRS domain"/>
    <property type="match status" value="1"/>
</dbReference>
<evidence type="ECO:0000313" key="3">
    <source>
        <dbReference type="EMBL" id="PFH36935.1"/>
    </source>
</evidence>
<dbReference type="RefSeq" id="XP_029220944.1">
    <property type="nucleotide sequence ID" value="XM_029361979.1"/>
</dbReference>
<keyword evidence="4" id="KW-1185">Reference proteome</keyword>
<dbReference type="KEGG" id="bbes:BESB_033930"/>
<dbReference type="EMBL" id="NWUJ01000002">
    <property type="protein sequence ID" value="PFH36935.1"/>
    <property type="molecule type" value="Genomic_DNA"/>
</dbReference>
<gene>
    <name evidence="3" type="ORF">BESB_033930</name>
</gene>
<feature type="chain" id="PRO_5012970546" description="SAG-related sequence" evidence="2">
    <location>
        <begin position="25"/>
        <end position="300"/>
    </location>
</feature>
<feature type="region of interest" description="Disordered" evidence="1">
    <location>
        <begin position="178"/>
        <end position="207"/>
    </location>
</feature>
<protein>
    <recommendedName>
        <fullName evidence="5">SAG-related sequence</fullName>
    </recommendedName>
</protein>
<comment type="caution">
    <text evidence="3">The sequence shown here is derived from an EMBL/GenBank/DDBJ whole genome shotgun (WGS) entry which is preliminary data.</text>
</comment>
<feature type="signal peptide" evidence="2">
    <location>
        <begin position="1"/>
        <end position="24"/>
    </location>
</feature>
<sequence>MCPFRHHATIFGVAIGFYVALASADQGTNVVEMDFSAVPTTQVFGTPVPKTCDQPGQEVTVTVEQGRESDPFTCSSSVRATLTPDDASKNPTEGNTFTKAQCNDPQPLSRVCTGGSLVKGGDGDAETFTLKVPPSGCNPQTLYYCCEFSDQLSRANDAHPDEPLSKKEPCRIKIEIKPASTPTVADADLNPPRGGKNRTPNNPKWRRPRMMGRLRMASRSNPITSSTNSRNNRTGQIRLWTSRLANRLNATPVSSRQLHRQKTLLYSNVEKAWCYDQMSSHKYTRTLRGSVGHLWLWRSS</sequence>
<evidence type="ECO:0000256" key="2">
    <source>
        <dbReference type="SAM" id="SignalP"/>
    </source>
</evidence>
<accession>A0A2A9MG16</accession>
<proteinExistence type="predicted"/>